<dbReference type="AlphaFoldDB" id="A0A0G1Q914"/>
<dbReference type="Proteomes" id="UP000034795">
    <property type="component" value="Unassembled WGS sequence"/>
</dbReference>
<protein>
    <submittedName>
        <fullName evidence="1">Uncharacterized protein</fullName>
    </submittedName>
</protein>
<name>A0A0G1Q914_9BACT</name>
<dbReference type="EMBL" id="LCMS01000003">
    <property type="protein sequence ID" value="KKU41556.1"/>
    <property type="molecule type" value="Genomic_DNA"/>
</dbReference>
<dbReference type="STRING" id="1618994.UX57_C0003G0056"/>
<accession>A0A0G1Q914</accession>
<evidence type="ECO:0000313" key="2">
    <source>
        <dbReference type="Proteomes" id="UP000034795"/>
    </source>
</evidence>
<sequence length="307" mass="32393">MVLKVTPMNNYIVLAVFVGVFIYLQSVSAQMTSTNYQILWDSVNSGGLDISSSTNYQLRDTIGQGTQGRSLSTTYIQDAGYRSGIYDQVLSLNILGQNDASSRAASSLSSLTITIDPTGLSVGDYIVLIQDRGVSQVSGIGKIVSLSGSTVTLDRLSTNGTTPVIDGTNDYVYELTGTSISLGTITTSAVQTSLIGFDTTADLSGGYTLQIKEDGELRSGSYTIDDVSDGTVSAASEEYGARSSDTSLSTTFDTQDTAITSAFQEIVSSSIQKFDDRHFLTLKASAGSSSYSGSYSQTLSVILSGNF</sequence>
<gene>
    <name evidence="1" type="ORF">UX57_C0003G0056</name>
</gene>
<evidence type="ECO:0000313" key="1">
    <source>
        <dbReference type="EMBL" id="KKU41556.1"/>
    </source>
</evidence>
<reference evidence="1 2" key="1">
    <citation type="journal article" date="2015" name="Nature">
        <title>rRNA introns, odd ribosomes, and small enigmatic genomes across a large radiation of phyla.</title>
        <authorList>
            <person name="Brown C.T."/>
            <person name="Hug L.A."/>
            <person name="Thomas B.C."/>
            <person name="Sharon I."/>
            <person name="Castelle C.J."/>
            <person name="Singh A."/>
            <person name="Wilkins M.J."/>
            <person name="Williams K.H."/>
            <person name="Banfield J.F."/>
        </authorList>
    </citation>
    <scope>NUCLEOTIDE SEQUENCE [LARGE SCALE GENOMIC DNA]</scope>
</reference>
<organism evidence="1 2">
    <name type="scientific">Candidatus Uhrbacteria bacterium GW2011_GWE2_46_68</name>
    <dbReference type="NCBI Taxonomy" id="1618994"/>
    <lineage>
        <taxon>Bacteria</taxon>
        <taxon>Candidatus Uhriibacteriota</taxon>
    </lineage>
</organism>
<comment type="caution">
    <text evidence="1">The sequence shown here is derived from an EMBL/GenBank/DDBJ whole genome shotgun (WGS) entry which is preliminary data.</text>
</comment>
<proteinExistence type="predicted"/>